<evidence type="ECO:0000259" key="8">
    <source>
        <dbReference type="PROSITE" id="PS50011"/>
    </source>
</evidence>
<keyword evidence="11" id="KW-1185">Reference proteome</keyword>
<feature type="transmembrane region" description="Helical" evidence="7">
    <location>
        <begin position="585"/>
        <end position="604"/>
    </location>
</feature>
<evidence type="ECO:0000256" key="7">
    <source>
        <dbReference type="SAM" id="Phobius"/>
    </source>
</evidence>
<evidence type="ECO:0000256" key="4">
    <source>
        <dbReference type="ARBA" id="ARBA00022840"/>
    </source>
</evidence>
<accession>Q6FPB7</accession>
<evidence type="ECO:0000256" key="5">
    <source>
        <dbReference type="ARBA" id="ARBA00037982"/>
    </source>
</evidence>
<dbReference type="HOGENOM" id="CLU_010228_2_1_1"/>
<dbReference type="KEGG" id="cgr:2889498"/>
<dbReference type="SUPFAM" id="SSF56112">
    <property type="entry name" value="Protein kinase-like (PK-like)"/>
    <property type="match status" value="1"/>
</dbReference>
<dbReference type="InterPro" id="IPR011009">
    <property type="entry name" value="Kinase-like_dom_sf"/>
</dbReference>
<evidence type="ECO:0000256" key="2">
    <source>
        <dbReference type="ARBA" id="ARBA00022741"/>
    </source>
</evidence>
<dbReference type="SMART" id="SM00220">
    <property type="entry name" value="S_TKc"/>
    <property type="match status" value="1"/>
</dbReference>
<evidence type="ECO:0000256" key="1">
    <source>
        <dbReference type="ARBA" id="ARBA00022679"/>
    </source>
</evidence>
<dbReference type="GO" id="GO:0005634">
    <property type="term" value="C:nucleus"/>
    <property type="evidence" value="ECO:0007669"/>
    <property type="project" value="TreeGrafter"/>
</dbReference>
<dbReference type="Proteomes" id="UP000002428">
    <property type="component" value="Chromosome J"/>
</dbReference>
<keyword evidence="2" id="KW-0547">Nucleotide-binding</keyword>
<comment type="similarity">
    <text evidence="5">Belongs to the protein kinase superfamily. Ser/Thr protein kinase family. GCN2 subfamily.</text>
</comment>
<dbReference type="eggNOG" id="KOG0032">
    <property type="taxonomic scope" value="Eukaryota"/>
</dbReference>
<dbReference type="PROSITE" id="PS00108">
    <property type="entry name" value="PROTEIN_KINASE_ST"/>
    <property type="match status" value="1"/>
</dbReference>
<reference evidence="10 11" key="1">
    <citation type="journal article" date="2004" name="Nature">
        <title>Genome evolution in yeasts.</title>
        <authorList>
            <consortium name="Genolevures"/>
            <person name="Dujon B."/>
            <person name="Sherman D."/>
            <person name="Fischer G."/>
            <person name="Durrens P."/>
            <person name="Casaregola S."/>
            <person name="Lafontaine I."/>
            <person name="de Montigny J."/>
            <person name="Marck C."/>
            <person name="Neuveglise C."/>
            <person name="Talla E."/>
            <person name="Goffard N."/>
            <person name="Frangeul L."/>
            <person name="Aigle M."/>
            <person name="Anthouard V."/>
            <person name="Babour A."/>
            <person name="Barbe V."/>
            <person name="Barnay S."/>
            <person name="Blanchin S."/>
            <person name="Beckerich J.M."/>
            <person name="Beyne E."/>
            <person name="Bleykasten C."/>
            <person name="Boisrame A."/>
            <person name="Boyer J."/>
            <person name="Cattolico L."/>
            <person name="Confanioleri F."/>
            <person name="de Daruvar A."/>
            <person name="Despons L."/>
            <person name="Fabre E."/>
            <person name="Fairhead C."/>
            <person name="Ferry-Dumazet H."/>
            <person name="Groppi A."/>
            <person name="Hantraye F."/>
            <person name="Hennequin C."/>
            <person name="Jauniaux N."/>
            <person name="Joyet P."/>
            <person name="Kachouri R."/>
            <person name="Kerrest A."/>
            <person name="Koszul R."/>
            <person name="Lemaire M."/>
            <person name="Lesur I."/>
            <person name="Ma L."/>
            <person name="Muller H."/>
            <person name="Nicaud J.M."/>
            <person name="Nikolski M."/>
            <person name="Oztas S."/>
            <person name="Ozier-Kalogeropoulos O."/>
            <person name="Pellenz S."/>
            <person name="Potier S."/>
            <person name="Richard G.F."/>
            <person name="Straub M.L."/>
            <person name="Suleau A."/>
            <person name="Swennene D."/>
            <person name="Tekaia F."/>
            <person name="Wesolowski-Louvel M."/>
            <person name="Westhof E."/>
            <person name="Wirth B."/>
            <person name="Zeniou-Meyer M."/>
            <person name="Zivanovic I."/>
            <person name="Bolotin-Fukuhara M."/>
            <person name="Thierry A."/>
            <person name="Bouchier C."/>
            <person name="Caudron B."/>
            <person name="Scarpelli C."/>
            <person name="Gaillardin C."/>
            <person name="Weissenbach J."/>
            <person name="Wincker P."/>
            <person name="Souciet J.L."/>
        </authorList>
    </citation>
    <scope>NUCLEOTIDE SEQUENCE [LARGE SCALE GENOMIC DNA]</scope>
    <source>
        <strain evidence="11">ATCC 2001 / BCRC 20586 / JCM 3761 / NBRC 0622 / NRRL Y-65 / CBS 138</strain>
    </source>
</reference>
<evidence type="ECO:0000313" key="9">
    <source>
        <dbReference type="CGD" id="CAL0133416"/>
    </source>
</evidence>
<dbReference type="VEuPathDB" id="FungiDB:CAGL0J05082g"/>
<dbReference type="GO" id="GO:0005524">
    <property type="term" value="F:ATP binding"/>
    <property type="evidence" value="ECO:0007669"/>
    <property type="project" value="UniProtKB-KW"/>
</dbReference>
<name>Q6FPB7_CANGA</name>
<proteinExistence type="inferred from homology"/>
<evidence type="ECO:0000256" key="3">
    <source>
        <dbReference type="ARBA" id="ARBA00022777"/>
    </source>
</evidence>
<keyword evidence="7" id="KW-1133">Transmembrane helix</keyword>
<dbReference type="CGD" id="CAL0133416">
    <property type="gene designation" value="CAGL0J05082g"/>
</dbReference>
<gene>
    <name evidence="9 10" type="ordered locus">CAGL0J05082g</name>
</gene>
<dbReference type="Gene3D" id="1.10.510.10">
    <property type="entry name" value="Transferase(Phosphotransferase) domain 1"/>
    <property type="match status" value="1"/>
</dbReference>
<dbReference type="Pfam" id="PF00069">
    <property type="entry name" value="Pkinase"/>
    <property type="match status" value="1"/>
</dbReference>
<dbReference type="FunCoup" id="Q6FPB7">
    <property type="interactions" value="267"/>
</dbReference>
<dbReference type="InParanoid" id="Q6FPB7"/>
<sequence>MSLVPYKEGSIILNDPSSRSLAIVDPKIGSVAIYKQINARVEHLRSDRRSSVESIASYMCPHCGTEVHLSNDEGYGSSARKARKENTNRRNVSPDFDPDDLSNYNMLSTTTGSSAYFRLLQRNHQFYAIQDGEQTENSHIPDDMFIPGYFHKFFDILEPLGNGARGSVYKVVHKLGSTPLGTYALKKIPIGNDDEWFKKCIREVKILSSLKHTSENLITYNHVWMEMDASVGHVQSLDGSSTGMVGDVPCMFILQQYCAGGNLEDCINNVVFEKNPELISIEERKKRFRERHGQKSSGSAKAGLSTLQILSILHDIASGLKELHNSGLIHRDLKPSNCLLLSPYKHNDEERVFPTVVIGDFGESQMKGEYRTATGCTGTMEFTAPELIIENCDSNSNSQYHEFSFQSDMYSLGMIGYFVIFGELPFGSELDIPEIKNCIKALNIDKTYMVKKHREMRLKDIDYRIFDVLQLLLSSKESIRPSAIEVESIFEKLIGLNIKHDDNEKLAYDYSSKDKLEKSDVLYEQPDGINIGKLEEFQSSDKGSASTNEAYFQIASLPATPRLALPNLIDRQQVSDSTKINLTNITLRGLIFVFAALAYYRYALTVNAINPQVMHSFFWSSTFMALSFVDNQRFLFCIFIIQFIISLRAMFLY</sequence>
<dbReference type="PANTHER" id="PTHR11042:SF138">
    <property type="entry name" value="SERINE_THREONINE-PROTEIN KINASE IKS1-RELATED"/>
    <property type="match status" value="1"/>
</dbReference>
<dbReference type="STRING" id="284593.Q6FPB7"/>
<dbReference type="OMA" id="MICYFIV"/>
<keyword evidence="3" id="KW-0418">Kinase</keyword>
<feature type="transmembrane region" description="Helical" evidence="7">
    <location>
        <begin position="634"/>
        <end position="651"/>
    </location>
</feature>
<organism evidence="10 11">
    <name type="scientific">Candida glabrata (strain ATCC 2001 / BCRC 20586 / JCM 3761 / NBRC 0622 / NRRL Y-65 / CBS 138)</name>
    <name type="common">Yeast</name>
    <name type="synonym">Nakaseomyces glabratus</name>
    <dbReference type="NCBI Taxonomy" id="284593"/>
    <lineage>
        <taxon>Eukaryota</taxon>
        <taxon>Fungi</taxon>
        <taxon>Dikarya</taxon>
        <taxon>Ascomycota</taxon>
        <taxon>Saccharomycotina</taxon>
        <taxon>Saccharomycetes</taxon>
        <taxon>Saccharomycetales</taxon>
        <taxon>Saccharomycetaceae</taxon>
        <taxon>Nakaseomyces</taxon>
    </lineage>
</organism>
<keyword evidence="7" id="KW-0812">Transmembrane</keyword>
<dbReference type="PROSITE" id="PS50011">
    <property type="entry name" value="PROTEIN_KINASE_DOM"/>
    <property type="match status" value="1"/>
</dbReference>
<feature type="region of interest" description="Disordered" evidence="6">
    <location>
        <begin position="71"/>
        <end position="97"/>
    </location>
</feature>
<dbReference type="Gene3D" id="3.30.200.20">
    <property type="entry name" value="Phosphorylase Kinase, domain 1"/>
    <property type="match status" value="1"/>
</dbReference>
<evidence type="ECO:0000313" key="10">
    <source>
        <dbReference type="EMBL" id="CAG60876.1"/>
    </source>
</evidence>
<dbReference type="InterPro" id="IPR008271">
    <property type="entry name" value="Ser/Thr_kinase_AS"/>
</dbReference>
<dbReference type="InterPro" id="IPR050339">
    <property type="entry name" value="CC_SR_Kinase"/>
</dbReference>
<evidence type="ECO:0000313" key="11">
    <source>
        <dbReference type="Proteomes" id="UP000002428"/>
    </source>
</evidence>
<dbReference type="CDD" id="cd00180">
    <property type="entry name" value="PKc"/>
    <property type="match status" value="1"/>
</dbReference>
<dbReference type="GO" id="GO:0005737">
    <property type="term" value="C:cytoplasm"/>
    <property type="evidence" value="ECO:0007669"/>
    <property type="project" value="TreeGrafter"/>
</dbReference>
<dbReference type="GO" id="GO:0004672">
    <property type="term" value="F:protein kinase activity"/>
    <property type="evidence" value="ECO:0007669"/>
    <property type="project" value="InterPro"/>
</dbReference>
<keyword evidence="4" id="KW-0067">ATP-binding</keyword>
<keyword evidence="7" id="KW-0472">Membrane</keyword>
<dbReference type="PANTHER" id="PTHR11042">
    <property type="entry name" value="EUKARYOTIC TRANSLATION INITIATION FACTOR 2-ALPHA KINASE EIF2-ALPHA KINASE -RELATED"/>
    <property type="match status" value="1"/>
</dbReference>
<keyword evidence="1" id="KW-0808">Transferase</keyword>
<protein>
    <recommendedName>
        <fullName evidence="8">Protein kinase domain-containing protein</fullName>
    </recommendedName>
</protein>
<dbReference type="EMBL" id="CR380956">
    <property type="protein sequence ID" value="CAG60876.1"/>
    <property type="molecule type" value="Genomic_DNA"/>
</dbReference>
<evidence type="ECO:0000256" key="6">
    <source>
        <dbReference type="SAM" id="MobiDB-lite"/>
    </source>
</evidence>
<dbReference type="InterPro" id="IPR000719">
    <property type="entry name" value="Prot_kinase_dom"/>
</dbReference>
<dbReference type="AlphaFoldDB" id="Q6FPB7"/>
<feature type="domain" description="Protein kinase" evidence="8">
    <location>
        <begin position="154"/>
        <end position="494"/>
    </location>
</feature>